<feature type="compositionally biased region" description="Basic and acidic residues" evidence="17">
    <location>
        <begin position="1716"/>
        <end position="1730"/>
    </location>
</feature>
<dbReference type="Pfam" id="PF17760">
    <property type="entry name" value="UvrA_inter"/>
    <property type="match status" value="2"/>
</dbReference>
<proteinExistence type="inferred from homology"/>
<dbReference type="OrthoDB" id="9809851at2"/>
<evidence type="ECO:0000256" key="9">
    <source>
        <dbReference type="ARBA" id="ARBA00022833"/>
    </source>
</evidence>
<dbReference type="GO" id="GO:0008270">
    <property type="term" value="F:zinc ion binding"/>
    <property type="evidence" value="ECO:0007669"/>
    <property type="project" value="UniProtKB-KW"/>
</dbReference>
<dbReference type="CDD" id="cd03271">
    <property type="entry name" value="ABC_UvrA_II"/>
    <property type="match status" value="2"/>
</dbReference>
<evidence type="ECO:0000259" key="18">
    <source>
        <dbReference type="PROSITE" id="PS50893"/>
    </source>
</evidence>
<dbReference type="InterPro" id="IPR013815">
    <property type="entry name" value="ATP_grasp_subdomain_1"/>
</dbReference>
<evidence type="ECO:0000256" key="13">
    <source>
        <dbReference type="ARBA" id="ARBA00023204"/>
    </source>
</evidence>
<dbReference type="InterPro" id="IPR003439">
    <property type="entry name" value="ABC_transporter-like_ATP-bd"/>
</dbReference>
<evidence type="ECO:0000256" key="15">
    <source>
        <dbReference type="ARBA" id="ARBA00039316"/>
    </source>
</evidence>
<feature type="region of interest" description="Disordered" evidence="17">
    <location>
        <begin position="1698"/>
        <end position="1730"/>
    </location>
</feature>
<sequence length="2462" mass="272444">MTTTDIIIKGAREHNLQGVDLVLPRGELICFTGVSGSGKSSLAFDTLYAEGQRRYVESLSSYARQFMGQMPKPDVDLISGLSPSISISQKSAGNNPRSTVGTITEIYDFLRVLYARIGTGYCPSCNTEISAQTREQILGRLMQLPSDSMLLLLAPLIRGQKGEFKDLFEDLRKQGYARARVDGRLIQLAEPPSLDRQRRHNVELVIDRLPAGERERGRLAEAIDAAMKLGDDSIIAWLVDEADKSDWEASPDDFEASDEIDNEADEDLDDEAELDDEDSPVELPLAAAAGDDDDAPLPPQISAGRDVLFSAKYSCGSCGKSFRSPTPQMFSFNSPQGMCESCDGLGTLYTFVPDLLIPEPRKSVKKGCFELVGDWKAMGRYKRHIYQGVAESIERQMELPPDTMLLTPWCELDPKLQHLWLWGTGDLHVTYTWRGGASPVKYGGTFAGIIPELLEKYKETTAKTKLTQFETYMDTMVCPECNGKRLNSQAGAVRIATDHPDFMEKSSLSLPELCDLPVSETAKFLGYLQLDELKQMIAGEAVKEIRTRLGFLLGVGLEYLTLNRTAPTLSGGESQRIRLAGQIGSGLVGVLYILDEPSIGLHPRDNDRLIETLLRLRDAGNTLVVVEHDEDTMRAADRIIDFGPGPGVNGGYVVAQGKLEDLAKAKKSITGQFLAGIETIPTPEHRREPNERWLRLLGARHNNLKNINVDFPVGLFICVTGVSGSGKSSMVNGILEPTLRRFLNGAECEGGEHDEITGLEHLDKVIAIDQSAIGRTPRSNPATYVKVFDEIRKLFAQLPEAKKRGYTPGRFSFNVSGGRCEACDGNGATRLDMDFLADVWVTCPVCEGARFNRETLSVRFKDHSISDVLNLDVSAAYALFENIPKVAEKLKTLIDVGLEYLKLGQPSPTLSGGEAQRIKLSRELSKKSTGSTMYVLDEPTTGLHFADIRMLLGVLDSLVQRGNTVLVIEHNLDVIKTADWIIDIGPEGGAGGGTVVAAGTPEEVAQNQISYTSRAMRKFMYGEVDADAKEKSLSELTNGATDQRRGEATFIEVEGAQQHNLKSVNAMVPRDKMSVFCGPSGSGKSSLAMDTIYAEGQRRYVESLSSYARQFIGQMQKPIVERIEGLSPAVALEQKNMGHSPRSTVGTVTEVYDYLRILMARLGKMFCPDCSKPVGTQTPDQITDKVLQLEEGTKAYLLAPIEISGNEDPKEHFAKLQENGFQRIRIDGTTSAIQDAPTIDMRTNHKIELVVDRVSISEKTRGRLAESIELALGIGGGIMDLAIVDEDRPELQWKVFRHSQHLACECCGRSFEPLTPHHFSFNSAAGYCRRCEGLGTQHGTNPDALLRDRRLSLMEGAVFLWPKLQRSIARQMMAALGRHVGIPIDRPIDDLTLRERNLIFHGTGDEWIAVRESDREVADTIYNAKRKRPTAEAEAEADAGTDTRGDRLEEALNSGASKGVLFKFRFKGLYPSLELASKLSPTLRAKLEKFTAEIDCSECGGTRLRDDASAVRFRDLTIGDIVHMPLSRLGETVKTWKLDPREKKIAGEIIREVRSRIQFLLDVGLDYLSIGRGASTLSGGEAQRIRLAGQLGSGLCGVLYVLDEPTIGLHPRDNHRLLSAMHRLRDLGNTLLVVEHDKDVIAGADHIFDFGPKAGRNGGQVVADGSPEQIGQSPTSVTGPYISDTKAIPIPSNRRMIKAPESETSAAKPVKKKSTKRPETMAERKLARKADYAPTHYPPLGQWITIRDARENNLRGIDVHIPLGTFTAVTGPSGSGKSSLIDDILYPALARKLHRSGVRPGRYGKLDGIGLIDKVIRVDQSPLGNTPSSNPATYTGAFDLIRNLYTQVPEAKTRGYTARQFSFNVPGGRCEVCEGTGGRKIEMHFLPDVWVPCEECGGSRYTPETLEVKFHGNSISDVLNMSIGDAVGLFENQPKITRILQMICDVGLDYVTLGQSAPTLSGGEAQRIKLAAELARPDTGRTLYLLDEPTTGLHFDDIAKLLNVLQRLVDVGNTVLVIEHNLDIIKAADWILDIGPEAGAEGGQLVFAGTPEQLSEYAVAGKKSRAKTKPLRSYTGEFLAPVIEAGPYEHRDEFDPHAAALEQFEREQAAPVIGEGAKMPWEEDGRKWHTTELVDNAGDPVSWEEKMVLPIVQRMEEADCFEPINFNHRNIVEVKGPIASRPWFMHLFTSESWWMKLKLRVPKGTFNKDDLPRRLPLPTLNQMEDIPAYSNEPRVRVHTDPKFQEIEIRFVKFEEMDRPEFWHFLDEAIAAYAKVFVHETRTKPQISRPSWRGPEDGPSKVEVARTRQAALQAEKEVEEKLDAMSPWRVLGRKWHTLEKGFPEGEKPDWPLELVDKLLDKIIAFAGEESVEFGSPEKINVRPAGQNHSWCEIETKDPMNLRITVDGPHQAIDCVALGKLGIKPPARTKGDIKVTFEFWNDEKLNAEPFDKFLKNHWDKTVGS</sequence>
<evidence type="ECO:0000256" key="5">
    <source>
        <dbReference type="ARBA" id="ARBA00022741"/>
    </source>
</evidence>
<keyword evidence="12" id="KW-0238">DNA-binding</keyword>
<evidence type="ECO:0000256" key="6">
    <source>
        <dbReference type="ARBA" id="ARBA00022763"/>
    </source>
</evidence>
<dbReference type="InterPro" id="IPR041552">
    <property type="entry name" value="UvrA_DNA-bd"/>
</dbReference>
<dbReference type="FunFam" id="3.40.50.300:FF:000028">
    <property type="entry name" value="UvrABC system protein A"/>
    <property type="match status" value="1"/>
</dbReference>
<dbReference type="GO" id="GO:0005524">
    <property type="term" value="F:ATP binding"/>
    <property type="evidence" value="ECO:0007669"/>
    <property type="project" value="UniProtKB-KW"/>
</dbReference>
<keyword evidence="13" id="KW-0234">DNA repair</keyword>
<dbReference type="PANTHER" id="PTHR43152:SF3">
    <property type="entry name" value="UVRABC SYSTEM PROTEIN A"/>
    <property type="match status" value="1"/>
</dbReference>
<dbReference type="SUPFAM" id="SSF52540">
    <property type="entry name" value="P-loop containing nucleoside triphosphate hydrolases"/>
    <property type="match status" value="4"/>
</dbReference>
<dbReference type="InterPro" id="IPR017871">
    <property type="entry name" value="ABC_transporter-like_CS"/>
</dbReference>
<feature type="domain" description="ABC transporter" evidence="18">
    <location>
        <begin position="1727"/>
        <end position="2067"/>
    </location>
</feature>
<keyword evidence="20" id="KW-1185">Reference proteome</keyword>
<keyword evidence="4" id="KW-0677">Repeat</keyword>
<dbReference type="Gene3D" id="3.40.50.300">
    <property type="entry name" value="P-loop containing nucleotide triphosphate hydrolases"/>
    <property type="match status" value="6"/>
</dbReference>
<dbReference type="Gene3D" id="1.20.1580.10">
    <property type="entry name" value="ABC transporter ATPase like domain"/>
    <property type="match status" value="6"/>
</dbReference>
<dbReference type="KEGG" id="rcf:Poly24_12870"/>
<evidence type="ECO:0000256" key="1">
    <source>
        <dbReference type="ARBA" id="ARBA00004496"/>
    </source>
</evidence>
<dbReference type="PROSITE" id="PS00211">
    <property type="entry name" value="ABC_TRANSPORTER_1"/>
    <property type="match status" value="4"/>
</dbReference>
<evidence type="ECO:0000256" key="7">
    <source>
        <dbReference type="ARBA" id="ARBA00022769"/>
    </source>
</evidence>
<dbReference type="EMBL" id="CP036348">
    <property type="protein sequence ID" value="QDV67586.1"/>
    <property type="molecule type" value="Genomic_DNA"/>
</dbReference>
<evidence type="ECO:0000256" key="14">
    <source>
        <dbReference type="ARBA" id="ARBA00038000"/>
    </source>
</evidence>
<dbReference type="Gene3D" id="3.30.190.20">
    <property type="match status" value="2"/>
</dbReference>
<dbReference type="GO" id="GO:0006289">
    <property type="term" value="P:nucleotide-excision repair"/>
    <property type="evidence" value="ECO:0007669"/>
    <property type="project" value="InterPro"/>
</dbReference>
<dbReference type="PANTHER" id="PTHR43152">
    <property type="entry name" value="UVRABC SYSTEM PROTEIN A"/>
    <property type="match status" value="1"/>
</dbReference>
<feature type="region of interest" description="Disordered" evidence="17">
    <location>
        <begin position="1426"/>
        <end position="1445"/>
    </location>
</feature>
<dbReference type="GO" id="GO:0003677">
    <property type="term" value="F:DNA binding"/>
    <property type="evidence" value="ECO:0007669"/>
    <property type="project" value="UniProtKB-KW"/>
</dbReference>
<evidence type="ECO:0000256" key="10">
    <source>
        <dbReference type="ARBA" id="ARBA00022840"/>
    </source>
</evidence>
<evidence type="ECO:0000256" key="11">
    <source>
        <dbReference type="ARBA" id="ARBA00022881"/>
    </source>
</evidence>
<protein>
    <recommendedName>
        <fullName evidence="15">UvrABC system protein A</fullName>
    </recommendedName>
    <alternativeName>
        <fullName evidence="16">Excinuclease ABC subunit A</fullName>
    </alternativeName>
</protein>
<comment type="similarity">
    <text evidence="14">Belongs to the ABC transporter superfamily. UvrA family.</text>
</comment>
<feature type="region of interest" description="Disordered" evidence="17">
    <location>
        <begin position="246"/>
        <end position="278"/>
    </location>
</feature>
<dbReference type="NCBIfam" id="TIGR00630">
    <property type="entry name" value="uvra"/>
    <property type="match status" value="1"/>
</dbReference>
<feature type="compositionally biased region" description="Polar residues" evidence="17">
    <location>
        <begin position="1669"/>
        <end position="1678"/>
    </location>
</feature>
<dbReference type="GO" id="GO:0016887">
    <property type="term" value="F:ATP hydrolysis activity"/>
    <property type="evidence" value="ECO:0007669"/>
    <property type="project" value="InterPro"/>
</dbReference>
<dbReference type="GO" id="GO:0005737">
    <property type="term" value="C:cytoplasm"/>
    <property type="evidence" value="ECO:0007669"/>
    <property type="project" value="UniProtKB-SubCell"/>
</dbReference>
<feature type="region of interest" description="Disordered" evidence="17">
    <location>
        <begin position="1665"/>
        <end position="1685"/>
    </location>
</feature>
<keyword evidence="3" id="KW-0479">Metal-binding</keyword>
<organism evidence="19 20">
    <name type="scientific">Rosistilla carotiformis</name>
    <dbReference type="NCBI Taxonomy" id="2528017"/>
    <lineage>
        <taxon>Bacteria</taxon>
        <taxon>Pseudomonadati</taxon>
        <taxon>Planctomycetota</taxon>
        <taxon>Planctomycetia</taxon>
        <taxon>Pirellulales</taxon>
        <taxon>Pirellulaceae</taxon>
        <taxon>Rosistilla</taxon>
    </lineage>
</organism>
<keyword evidence="9" id="KW-0862">Zinc</keyword>
<evidence type="ECO:0000256" key="2">
    <source>
        <dbReference type="ARBA" id="ARBA00022490"/>
    </source>
</evidence>
<evidence type="ECO:0000313" key="20">
    <source>
        <dbReference type="Proteomes" id="UP000315082"/>
    </source>
</evidence>
<dbReference type="InterPro" id="IPR027417">
    <property type="entry name" value="P-loop_NTPase"/>
</dbReference>
<dbReference type="InterPro" id="IPR041102">
    <property type="entry name" value="UvrA_inter"/>
</dbReference>
<accession>A0A518JPW8</accession>
<evidence type="ECO:0000256" key="8">
    <source>
        <dbReference type="ARBA" id="ARBA00022771"/>
    </source>
</evidence>
<keyword evidence="11" id="KW-0267">Excision nuclease</keyword>
<name>A0A518JPW8_9BACT</name>
<dbReference type="PROSITE" id="PS50893">
    <property type="entry name" value="ABC_TRANSPORTER_2"/>
    <property type="match status" value="2"/>
</dbReference>
<reference evidence="19 20" key="1">
    <citation type="submission" date="2019-02" db="EMBL/GenBank/DDBJ databases">
        <title>Deep-cultivation of Planctomycetes and their phenomic and genomic characterization uncovers novel biology.</title>
        <authorList>
            <person name="Wiegand S."/>
            <person name="Jogler M."/>
            <person name="Boedeker C."/>
            <person name="Pinto D."/>
            <person name="Vollmers J."/>
            <person name="Rivas-Marin E."/>
            <person name="Kohn T."/>
            <person name="Peeters S.H."/>
            <person name="Heuer A."/>
            <person name="Rast P."/>
            <person name="Oberbeckmann S."/>
            <person name="Bunk B."/>
            <person name="Jeske O."/>
            <person name="Meyerdierks A."/>
            <person name="Storesund J.E."/>
            <person name="Kallscheuer N."/>
            <person name="Luecker S."/>
            <person name="Lage O.M."/>
            <person name="Pohl T."/>
            <person name="Merkel B.J."/>
            <person name="Hornburger P."/>
            <person name="Mueller R.-W."/>
            <person name="Bruemmer F."/>
            <person name="Labrenz M."/>
            <person name="Spormann A.M."/>
            <person name="Op den Camp H."/>
            <person name="Overmann J."/>
            <person name="Amann R."/>
            <person name="Jetten M.S.M."/>
            <person name="Mascher T."/>
            <person name="Medema M.H."/>
            <person name="Devos D.P."/>
            <person name="Kaster A.-K."/>
            <person name="Ovreas L."/>
            <person name="Rohde M."/>
            <person name="Galperin M.Y."/>
            <person name="Jogler C."/>
        </authorList>
    </citation>
    <scope>NUCLEOTIDE SEQUENCE [LARGE SCALE GENOMIC DNA]</scope>
    <source>
        <strain evidence="19 20">Poly24</strain>
    </source>
</reference>
<keyword evidence="7" id="KW-0228">DNA excision</keyword>
<dbReference type="GO" id="GO:0004518">
    <property type="term" value="F:nuclease activity"/>
    <property type="evidence" value="ECO:0007669"/>
    <property type="project" value="UniProtKB-KW"/>
</dbReference>
<evidence type="ECO:0000256" key="4">
    <source>
        <dbReference type="ARBA" id="ARBA00022737"/>
    </source>
</evidence>
<evidence type="ECO:0000256" key="17">
    <source>
        <dbReference type="SAM" id="MobiDB-lite"/>
    </source>
</evidence>
<keyword evidence="8" id="KW-0863">Zinc-finger</keyword>
<keyword evidence="2" id="KW-0963">Cytoplasm</keyword>
<evidence type="ECO:0000256" key="16">
    <source>
        <dbReference type="ARBA" id="ARBA00042156"/>
    </source>
</evidence>
<dbReference type="Gene3D" id="1.10.8.280">
    <property type="entry name" value="ABC transporter ATPase domain-like"/>
    <property type="match status" value="3"/>
</dbReference>
<feature type="compositionally biased region" description="Acidic residues" evidence="17">
    <location>
        <begin position="249"/>
        <end position="278"/>
    </location>
</feature>
<evidence type="ECO:0000256" key="12">
    <source>
        <dbReference type="ARBA" id="ARBA00023125"/>
    </source>
</evidence>
<keyword evidence="5" id="KW-0547">Nucleotide-binding</keyword>
<dbReference type="RefSeq" id="WP_145091998.1">
    <property type="nucleotide sequence ID" value="NZ_CP036348.1"/>
</dbReference>
<keyword evidence="10" id="KW-0067">ATP-binding</keyword>
<dbReference type="SMART" id="SM00382">
    <property type="entry name" value="AAA"/>
    <property type="match status" value="4"/>
</dbReference>
<comment type="subcellular location">
    <subcellularLocation>
        <location evidence="1">Cytoplasm</location>
    </subcellularLocation>
</comment>
<evidence type="ECO:0000256" key="3">
    <source>
        <dbReference type="ARBA" id="ARBA00022723"/>
    </source>
</evidence>
<gene>
    <name evidence="19" type="primary">uvrA_1</name>
    <name evidence="19" type="ORF">Poly24_12870</name>
</gene>
<evidence type="ECO:0000313" key="19">
    <source>
        <dbReference type="EMBL" id="QDV67586.1"/>
    </source>
</evidence>
<dbReference type="NCBIfam" id="NF001503">
    <property type="entry name" value="PRK00349.1"/>
    <property type="match status" value="1"/>
</dbReference>
<dbReference type="InterPro" id="IPR003593">
    <property type="entry name" value="AAA+_ATPase"/>
</dbReference>
<dbReference type="InterPro" id="IPR004602">
    <property type="entry name" value="UvrA"/>
</dbReference>
<dbReference type="Proteomes" id="UP000315082">
    <property type="component" value="Chromosome"/>
</dbReference>
<dbReference type="Pfam" id="PF17755">
    <property type="entry name" value="UvrA_DNA-bind"/>
    <property type="match status" value="2"/>
</dbReference>
<keyword evidence="6" id="KW-0227">DNA damage</keyword>
<dbReference type="GO" id="GO:0009380">
    <property type="term" value="C:excinuclease repair complex"/>
    <property type="evidence" value="ECO:0007669"/>
    <property type="project" value="InterPro"/>
</dbReference>
<feature type="domain" description="ABC transporter" evidence="18">
    <location>
        <begin position="686"/>
        <end position="1017"/>
    </location>
</feature>
<dbReference type="Gene3D" id="3.30.1490.20">
    <property type="entry name" value="ATP-grasp fold, A domain"/>
    <property type="match status" value="1"/>
</dbReference>